<reference evidence="1 2" key="1">
    <citation type="journal article" date="2014" name="Genome Announc.">
        <title>Draft Genome Sequence of the Carrageenan-Degrading Bacterium Cellulophaga sp. Strain KL-A, Isolated from Decaying Marine Algae.</title>
        <authorList>
            <person name="Shan D."/>
            <person name="Ying J."/>
            <person name="Li X."/>
            <person name="Gao Z."/>
            <person name="Wei G."/>
            <person name="Shao Z."/>
        </authorList>
    </citation>
    <scope>NUCLEOTIDE SEQUENCE [LARGE SCALE GENOMIC DNA]</scope>
    <source>
        <strain evidence="1 2">KL-A</strain>
    </source>
</reference>
<dbReference type="RefSeq" id="WP_034645631.1">
    <property type="nucleotide sequence ID" value="NZ_ARZX01000012.1"/>
</dbReference>
<keyword evidence="2" id="KW-1185">Reference proteome</keyword>
<evidence type="ECO:0008006" key="3">
    <source>
        <dbReference type="Google" id="ProtNLM"/>
    </source>
</evidence>
<dbReference type="EMBL" id="ARZX01000012">
    <property type="protein sequence ID" value="EWH13315.1"/>
    <property type="molecule type" value="Genomic_DNA"/>
</dbReference>
<evidence type="ECO:0000313" key="1">
    <source>
        <dbReference type="EMBL" id="EWH13315.1"/>
    </source>
</evidence>
<evidence type="ECO:0000313" key="2">
    <source>
        <dbReference type="Proteomes" id="UP000019275"/>
    </source>
</evidence>
<accession>A0ABN0RMZ5</accession>
<protein>
    <recommendedName>
        <fullName evidence="3">Lipoprotein</fullName>
    </recommendedName>
</protein>
<name>A0ABN0RMZ5_9FLAO</name>
<dbReference type="PROSITE" id="PS51257">
    <property type="entry name" value="PROKAR_LIPOPROTEIN"/>
    <property type="match status" value="1"/>
</dbReference>
<sequence>MTNIKQYTKSIFLLLVTAVIVQSCNIETTYETVNVKNRFSIVLPSFLTKTNDLNDDATLQYQNERREFYIAVIEESFEEVETAIEYYEEEENIVYKNTLEDYKKMTLDDYKTQLTNAEMFNTKDTVVNNMQAITTHLRGTINGVDIFYSIGIFKGKTRYYQANSWTLASNENLYKNELDKIIYSIKEVEETE</sequence>
<organism evidence="1 2">
    <name type="scientific">Cellulophaga geojensis KL-A</name>
    <dbReference type="NCBI Taxonomy" id="1328323"/>
    <lineage>
        <taxon>Bacteria</taxon>
        <taxon>Pseudomonadati</taxon>
        <taxon>Bacteroidota</taxon>
        <taxon>Flavobacteriia</taxon>
        <taxon>Flavobacteriales</taxon>
        <taxon>Flavobacteriaceae</taxon>
        <taxon>Cellulophaga</taxon>
    </lineage>
</organism>
<dbReference type="Proteomes" id="UP000019275">
    <property type="component" value="Unassembled WGS sequence"/>
</dbReference>
<comment type="caution">
    <text evidence="1">The sequence shown here is derived from an EMBL/GenBank/DDBJ whole genome shotgun (WGS) entry which is preliminary data.</text>
</comment>
<proteinExistence type="predicted"/>
<dbReference type="Gene3D" id="3.40.1000.10">
    <property type="entry name" value="Mog1/PsbP, alpha/beta/alpha sandwich"/>
    <property type="match status" value="1"/>
</dbReference>
<gene>
    <name evidence="1" type="ORF">KLA_10338</name>
</gene>